<dbReference type="GO" id="GO:0005762">
    <property type="term" value="C:mitochondrial large ribosomal subunit"/>
    <property type="evidence" value="ECO:0007669"/>
    <property type="project" value="TreeGrafter"/>
</dbReference>
<dbReference type="AlphaFoldDB" id="A0A7S0UQW3"/>
<sequence>MLNLGCSIARGSLQLFQSASVSIPKTCSESIVTPCSLISQRWATKKAGGQANQKGKSKPKHYGPKYGDGEIVFPGMMIMKQPKDVYLPGYNVIRGKDHSILSKTVGSVEYSKYKDENGKILRFINVMPLHDDWSPEYKQLCDVLVEKRADIKREMYGKGFEPAFYFSLAQRNGKMSWLLDAKHNFPGTTTPIA</sequence>
<dbReference type="PANTHER" id="PTHR15893">
    <property type="entry name" value="RIBOSOMAL PROTEIN L27"/>
    <property type="match status" value="1"/>
</dbReference>
<evidence type="ECO:0000256" key="3">
    <source>
        <dbReference type="ARBA" id="ARBA00023274"/>
    </source>
</evidence>
<dbReference type="Gene3D" id="2.40.50.100">
    <property type="match status" value="1"/>
</dbReference>
<name>A0A7S0UQW3_9CHLO</name>
<dbReference type="GO" id="GO:0003735">
    <property type="term" value="F:structural constituent of ribosome"/>
    <property type="evidence" value="ECO:0007669"/>
    <property type="project" value="InterPro"/>
</dbReference>
<dbReference type="Pfam" id="PF01016">
    <property type="entry name" value="Ribosomal_L27"/>
    <property type="match status" value="1"/>
</dbReference>
<comment type="similarity">
    <text evidence="1">Belongs to the bacterial ribosomal protein bL27 family.</text>
</comment>
<accession>A0A7S0UQW3</accession>
<evidence type="ECO:0000256" key="2">
    <source>
        <dbReference type="ARBA" id="ARBA00022980"/>
    </source>
</evidence>
<gene>
    <name evidence="4" type="ORF">PPAR00522_LOCUS912</name>
</gene>
<proteinExistence type="inferred from homology"/>
<organism evidence="4">
    <name type="scientific">Polytomella parva</name>
    <dbReference type="NCBI Taxonomy" id="51329"/>
    <lineage>
        <taxon>Eukaryota</taxon>
        <taxon>Viridiplantae</taxon>
        <taxon>Chlorophyta</taxon>
        <taxon>core chlorophytes</taxon>
        <taxon>Chlorophyceae</taxon>
        <taxon>CS clade</taxon>
        <taxon>Chlamydomonadales</taxon>
        <taxon>Chlamydomonadaceae</taxon>
        <taxon>Polytomella</taxon>
    </lineage>
</organism>
<dbReference type="SUPFAM" id="SSF110324">
    <property type="entry name" value="Ribosomal L27 protein-like"/>
    <property type="match status" value="1"/>
</dbReference>
<protein>
    <submittedName>
        <fullName evidence="4">Uncharacterized protein</fullName>
    </submittedName>
</protein>
<dbReference type="PANTHER" id="PTHR15893:SF0">
    <property type="entry name" value="LARGE RIBOSOMAL SUBUNIT PROTEIN BL27M"/>
    <property type="match status" value="1"/>
</dbReference>
<evidence type="ECO:0000256" key="1">
    <source>
        <dbReference type="ARBA" id="ARBA00010797"/>
    </source>
</evidence>
<evidence type="ECO:0000313" key="4">
    <source>
        <dbReference type="EMBL" id="CAD8764528.1"/>
    </source>
</evidence>
<keyword evidence="3" id="KW-0687">Ribonucleoprotein</keyword>
<reference evidence="4" key="1">
    <citation type="submission" date="2021-01" db="EMBL/GenBank/DDBJ databases">
        <authorList>
            <person name="Corre E."/>
            <person name="Pelletier E."/>
            <person name="Niang G."/>
            <person name="Scheremetjew M."/>
            <person name="Finn R."/>
            <person name="Kale V."/>
            <person name="Holt S."/>
            <person name="Cochrane G."/>
            <person name="Meng A."/>
            <person name="Brown T."/>
            <person name="Cohen L."/>
        </authorList>
    </citation>
    <scope>NUCLEOTIDE SEQUENCE</scope>
    <source>
        <strain evidence="4">SAG 63-3</strain>
    </source>
</reference>
<keyword evidence="2" id="KW-0689">Ribosomal protein</keyword>
<dbReference type="InterPro" id="IPR001684">
    <property type="entry name" value="Ribosomal_bL27"/>
</dbReference>
<dbReference type="GO" id="GO:0006412">
    <property type="term" value="P:translation"/>
    <property type="evidence" value="ECO:0007669"/>
    <property type="project" value="InterPro"/>
</dbReference>
<dbReference type="EMBL" id="HBFM01001615">
    <property type="protein sequence ID" value="CAD8764528.1"/>
    <property type="molecule type" value="Transcribed_RNA"/>
</dbReference>
<dbReference type="PRINTS" id="PR00063">
    <property type="entry name" value="RIBOSOMALL27"/>
</dbReference>